<organism evidence="2 3">
    <name type="scientific">Rhododendron simsii</name>
    <name type="common">Sims's rhododendron</name>
    <dbReference type="NCBI Taxonomy" id="118357"/>
    <lineage>
        <taxon>Eukaryota</taxon>
        <taxon>Viridiplantae</taxon>
        <taxon>Streptophyta</taxon>
        <taxon>Embryophyta</taxon>
        <taxon>Tracheophyta</taxon>
        <taxon>Spermatophyta</taxon>
        <taxon>Magnoliopsida</taxon>
        <taxon>eudicotyledons</taxon>
        <taxon>Gunneridae</taxon>
        <taxon>Pentapetalae</taxon>
        <taxon>asterids</taxon>
        <taxon>Ericales</taxon>
        <taxon>Ericaceae</taxon>
        <taxon>Ericoideae</taxon>
        <taxon>Rhodoreae</taxon>
        <taxon>Rhododendron</taxon>
    </lineage>
</organism>
<dbReference type="FunFam" id="1.20.1280.50:FF:000022">
    <property type="entry name" value="F-box protein FBW2"/>
    <property type="match status" value="1"/>
</dbReference>
<reference evidence="2" key="1">
    <citation type="submission" date="2019-11" db="EMBL/GenBank/DDBJ databases">
        <authorList>
            <person name="Liu Y."/>
            <person name="Hou J."/>
            <person name="Li T.-Q."/>
            <person name="Guan C.-H."/>
            <person name="Wu X."/>
            <person name="Wu H.-Z."/>
            <person name="Ling F."/>
            <person name="Zhang R."/>
            <person name="Shi X.-G."/>
            <person name="Ren J.-P."/>
            <person name="Chen E.-F."/>
            <person name="Sun J.-M."/>
        </authorList>
    </citation>
    <scope>NUCLEOTIDE SEQUENCE</scope>
    <source>
        <strain evidence="2">Adult_tree_wgs_1</strain>
        <tissue evidence="2">Leaves</tissue>
    </source>
</reference>
<evidence type="ECO:0000259" key="1">
    <source>
        <dbReference type="Pfam" id="PF12937"/>
    </source>
</evidence>
<dbReference type="Gene3D" id="1.20.1280.50">
    <property type="match status" value="1"/>
</dbReference>
<dbReference type="SUPFAM" id="SSF81383">
    <property type="entry name" value="F-box domain"/>
    <property type="match status" value="1"/>
</dbReference>
<dbReference type="Proteomes" id="UP000626092">
    <property type="component" value="Unassembled WGS sequence"/>
</dbReference>
<dbReference type="InterPro" id="IPR036047">
    <property type="entry name" value="F-box-like_dom_sf"/>
</dbReference>
<protein>
    <recommendedName>
        <fullName evidence="1">F-box domain-containing protein</fullName>
    </recommendedName>
</protein>
<dbReference type="AlphaFoldDB" id="A0A834LNT6"/>
<keyword evidence="3" id="KW-1185">Reference proteome</keyword>
<evidence type="ECO:0000313" key="2">
    <source>
        <dbReference type="EMBL" id="KAF7141885.1"/>
    </source>
</evidence>
<sequence>MLSPYRLDGGINKRVRCIEVDEEVEGGRWEGLNPEVLAVIFVRLPAEERLRTVALVCRSWLETVAGPYCWTEIDIEQWCRRCNRLEIIDLAVRKLVRRSKGTFRRLAAYKLGDGAFSFLANWYPPSISVDLSNLRCPTLIVYLLPKNSEKQLNGKSLKVLQIPMSEVTDKMVQKHAESLANISVLDISYCLKITSKGLESFGKQCKSLTQLKRNMPPPEWEKPAPGSASSRVDDTEAMIIADTMTGLHQLELCFGRFGDRGLHALLTHCEKLSHLDIQGCWNLELEGDLEEKCKQLAVYRSPWLDYDEDAVLSDSSDESSSDSIS</sequence>
<dbReference type="OrthoDB" id="550575at2759"/>
<comment type="caution">
    <text evidence="2">The sequence shown here is derived from an EMBL/GenBank/DDBJ whole genome shotgun (WGS) entry which is preliminary data.</text>
</comment>
<dbReference type="Pfam" id="PF12937">
    <property type="entry name" value="F-box-like"/>
    <property type="match status" value="1"/>
</dbReference>
<dbReference type="SUPFAM" id="SSF52047">
    <property type="entry name" value="RNI-like"/>
    <property type="match status" value="1"/>
</dbReference>
<dbReference type="InterPro" id="IPR032675">
    <property type="entry name" value="LRR_dom_sf"/>
</dbReference>
<feature type="domain" description="F-box" evidence="1">
    <location>
        <begin position="34"/>
        <end position="75"/>
    </location>
</feature>
<gene>
    <name evidence="2" type="ORF">RHSIM_Rhsim06G0197800</name>
</gene>
<dbReference type="Gene3D" id="3.80.10.10">
    <property type="entry name" value="Ribonuclease Inhibitor"/>
    <property type="match status" value="2"/>
</dbReference>
<proteinExistence type="predicted"/>
<evidence type="ECO:0000313" key="3">
    <source>
        <dbReference type="Proteomes" id="UP000626092"/>
    </source>
</evidence>
<dbReference type="EMBL" id="WJXA01000006">
    <property type="protein sequence ID" value="KAF7141885.1"/>
    <property type="molecule type" value="Genomic_DNA"/>
</dbReference>
<name>A0A834LNT6_RHOSS</name>
<accession>A0A834LNT6</accession>
<dbReference type="InterPro" id="IPR001810">
    <property type="entry name" value="F-box_dom"/>
</dbReference>
<dbReference type="PANTHER" id="PTHR38926">
    <property type="entry name" value="F-BOX DOMAIN CONTAINING PROTEIN, EXPRESSED"/>
    <property type="match status" value="1"/>
</dbReference>
<dbReference type="PANTHER" id="PTHR38926:SF81">
    <property type="entry name" value="F-BOX DOMAIN-CONTAINING PROTEIN"/>
    <property type="match status" value="1"/>
</dbReference>